<evidence type="ECO:0000256" key="2">
    <source>
        <dbReference type="SAM" id="MobiDB-lite"/>
    </source>
</evidence>
<dbReference type="OrthoDB" id="3565451at2759"/>
<keyword evidence="5" id="KW-1185">Reference proteome</keyword>
<protein>
    <recommendedName>
        <fullName evidence="3">C2H2-type domain-containing protein</fullName>
    </recommendedName>
</protein>
<feature type="region of interest" description="Disordered" evidence="2">
    <location>
        <begin position="368"/>
        <end position="430"/>
    </location>
</feature>
<evidence type="ECO:0000256" key="1">
    <source>
        <dbReference type="PROSITE-ProRule" id="PRU00042"/>
    </source>
</evidence>
<feature type="compositionally biased region" description="Basic and acidic residues" evidence="2">
    <location>
        <begin position="371"/>
        <end position="384"/>
    </location>
</feature>
<comment type="caution">
    <text evidence="4">The sequence shown here is derived from an EMBL/GenBank/DDBJ whole genome shotgun (WGS) entry which is preliminary data.</text>
</comment>
<keyword evidence="1" id="KW-0479">Metal-binding</keyword>
<reference evidence="4" key="1">
    <citation type="submission" date="2021-07" db="EMBL/GenBank/DDBJ databases">
        <authorList>
            <person name="Durling M."/>
        </authorList>
    </citation>
    <scope>NUCLEOTIDE SEQUENCE</scope>
</reference>
<dbReference type="PROSITE" id="PS50157">
    <property type="entry name" value="ZINC_FINGER_C2H2_2"/>
    <property type="match status" value="1"/>
</dbReference>
<dbReference type="EMBL" id="CAJVRM010000216">
    <property type="protein sequence ID" value="CAG8977368.1"/>
    <property type="molecule type" value="Genomic_DNA"/>
</dbReference>
<feature type="compositionally biased region" description="Polar residues" evidence="2">
    <location>
        <begin position="420"/>
        <end position="430"/>
    </location>
</feature>
<dbReference type="InterPro" id="IPR013087">
    <property type="entry name" value="Znf_C2H2_type"/>
</dbReference>
<keyword evidence="1" id="KW-0862">Zinc</keyword>
<dbReference type="GO" id="GO:0008270">
    <property type="term" value="F:zinc ion binding"/>
    <property type="evidence" value="ECO:0007669"/>
    <property type="project" value="UniProtKB-KW"/>
</dbReference>
<feature type="region of interest" description="Disordered" evidence="2">
    <location>
        <begin position="107"/>
        <end position="168"/>
    </location>
</feature>
<feature type="compositionally biased region" description="Basic and acidic residues" evidence="2">
    <location>
        <begin position="409"/>
        <end position="419"/>
    </location>
</feature>
<dbReference type="PROSITE" id="PS00028">
    <property type="entry name" value="ZINC_FINGER_C2H2_1"/>
    <property type="match status" value="2"/>
</dbReference>
<evidence type="ECO:0000313" key="5">
    <source>
        <dbReference type="Proteomes" id="UP000701801"/>
    </source>
</evidence>
<dbReference type="SMART" id="SM00355">
    <property type="entry name" value="ZnF_C2H2"/>
    <property type="match status" value="2"/>
</dbReference>
<dbReference type="Proteomes" id="UP000701801">
    <property type="component" value="Unassembled WGS sequence"/>
</dbReference>
<proteinExistence type="predicted"/>
<feature type="compositionally biased region" description="Acidic residues" evidence="2">
    <location>
        <begin position="385"/>
        <end position="396"/>
    </location>
</feature>
<evidence type="ECO:0000313" key="4">
    <source>
        <dbReference type="EMBL" id="CAG8977368.1"/>
    </source>
</evidence>
<organism evidence="4 5">
    <name type="scientific">Hymenoscyphus albidus</name>
    <dbReference type="NCBI Taxonomy" id="595503"/>
    <lineage>
        <taxon>Eukaryota</taxon>
        <taxon>Fungi</taxon>
        <taxon>Dikarya</taxon>
        <taxon>Ascomycota</taxon>
        <taxon>Pezizomycotina</taxon>
        <taxon>Leotiomycetes</taxon>
        <taxon>Helotiales</taxon>
        <taxon>Helotiaceae</taxon>
        <taxon>Hymenoscyphus</taxon>
    </lineage>
</organism>
<name>A0A9N9PWC8_9HELO</name>
<gene>
    <name evidence="4" type="ORF">HYALB_00009069</name>
</gene>
<sequence length="612" mass="69447">MENTCANPLLEPNLTFPDFNQIPGVFSPTFMDQNMELDTGLSINGDNPFNYVMPPNVINNESLSDIDSTDASIFSAAISFQADSHSSFPVQESIKLDPMVLELPQLTSNESQPRLNLPSLSLRASRGSLTPSKSNRQQRRPTKSPGRSRNPIHSHKTRASSATTPSRAMAGLEASLSSYSASSTFKRKSTRLLEHLKRLIEEEELYGDLGTEEGDSQSATSSRSDNRAEARSFRCSYQDCSRAFKHFSDWKGHEENHYPQERYMCFTCLVPEGSSSCTICKSPFSMLETPESHHRACLQLHDSSKHTFARKYHLNNHLRKQHGLEIADANEVSGGWNYALSRNWPHVCHLCGVKFVTWEERMKHIAKHFQRKDDSLSRPDSRRDDDDDSNNDDNEDFDGRSGPPRKRVRWEAENSRKDSSYLTNDNNSPSTYYNNANESWYTHNSAISRTADSATHICRKGRQGRSSSENYQLEIASKPAHQPEMAICELRIPFELTTGLRIASLRAIKKHLMVQNWIYDGGPQRLLCLQDFDDAQKSKLAVGYLSRNSRALSDGIFWFESKVEPAVVENLWDIACQSVSSRPGDEPDAFDFGHPWWKRHGEKMIPELPPKF</sequence>
<keyword evidence="1" id="KW-0863">Zinc-finger</keyword>
<evidence type="ECO:0000259" key="3">
    <source>
        <dbReference type="PROSITE" id="PS50157"/>
    </source>
</evidence>
<dbReference type="AlphaFoldDB" id="A0A9N9PWC8"/>
<feature type="region of interest" description="Disordered" evidence="2">
    <location>
        <begin position="207"/>
        <end position="228"/>
    </location>
</feature>
<accession>A0A9N9PWC8</accession>
<feature type="domain" description="C2H2-type" evidence="3">
    <location>
        <begin position="233"/>
        <end position="262"/>
    </location>
</feature>